<evidence type="ECO:0000313" key="5">
    <source>
        <dbReference type="EMBL" id="KAL1373801.1"/>
    </source>
</evidence>
<dbReference type="AlphaFoldDB" id="A0ABD1CBS5"/>
<dbReference type="InterPro" id="IPR001309">
    <property type="entry name" value="Pept_C14_p20"/>
</dbReference>
<comment type="caution">
    <text evidence="5">The sequence shown here is derived from an EMBL/GenBank/DDBJ whole genome shotgun (WGS) entry which is preliminary data.</text>
</comment>
<dbReference type="PROSITE" id="PS50208">
    <property type="entry name" value="CASPASE_P20"/>
    <property type="match status" value="1"/>
</dbReference>
<comment type="similarity">
    <text evidence="1 2">Belongs to the peptidase C14A family.</text>
</comment>
<dbReference type="SMART" id="SM00115">
    <property type="entry name" value="CASc"/>
    <property type="match status" value="1"/>
</dbReference>
<evidence type="ECO:0000259" key="4">
    <source>
        <dbReference type="PROSITE" id="PS50208"/>
    </source>
</evidence>
<dbReference type="EMBL" id="JBEHCU010013970">
    <property type="protein sequence ID" value="KAL1373801.1"/>
    <property type="molecule type" value="Genomic_DNA"/>
</dbReference>
<dbReference type="PROSITE" id="PS50207">
    <property type="entry name" value="CASPASE_P10"/>
    <property type="match status" value="1"/>
</dbReference>
<dbReference type="Pfam" id="PF00656">
    <property type="entry name" value="Peptidase_C14"/>
    <property type="match status" value="1"/>
</dbReference>
<dbReference type="InterPro" id="IPR015917">
    <property type="entry name" value="Pept_C14A"/>
</dbReference>
<proteinExistence type="inferred from homology"/>
<feature type="domain" description="Caspase family p10" evidence="3">
    <location>
        <begin position="197"/>
        <end position="289"/>
    </location>
</feature>
<reference evidence="5 6" key="1">
    <citation type="submission" date="2024-05" db="EMBL/GenBank/DDBJ databases">
        <title>Culex pipiens pipiens assembly and annotation.</title>
        <authorList>
            <person name="Alout H."/>
            <person name="Durand T."/>
        </authorList>
    </citation>
    <scope>NUCLEOTIDE SEQUENCE [LARGE SCALE GENOMIC DNA]</scope>
    <source>
        <strain evidence="5">HA-2024</strain>
        <tissue evidence="5">Whole body</tissue>
    </source>
</reference>
<dbReference type="Proteomes" id="UP001562425">
    <property type="component" value="Unassembled WGS sequence"/>
</dbReference>
<dbReference type="PRINTS" id="PR00376">
    <property type="entry name" value="IL1BCENZYME"/>
</dbReference>
<keyword evidence="6" id="KW-1185">Reference proteome</keyword>
<evidence type="ECO:0000313" key="6">
    <source>
        <dbReference type="Proteomes" id="UP001562425"/>
    </source>
</evidence>
<sequence>MFSTIRTSVDPSSKRYSMESRLRGKVLIFNHREFTNGYSPRVGTEKDVERLLQTLPLLGYAREHIKVFENQDASGIEAIAGKLKTDAELTQCDSLVVFFLTHGEQNDRLVARDETFHLYEFIEHFTPAALPAMAGKPKLFVVQACRGGRLDRGVQLQSLVSGLASTLVTRFRFDTGSFVGANLVGGRRYTCPVQDNRIFSYPEFADFLIAMSSHHGHVSFRNAQGSWYIQELCNVIESFDPDDESILDILTATNNAVSRRVSNGDGRRNNKKQISSFYSTLTKKLFFMPRPLQS</sequence>
<dbReference type="InterPro" id="IPR033139">
    <property type="entry name" value="Caspase_cys_AS"/>
</dbReference>
<organism evidence="5 6">
    <name type="scientific">Culex pipiens pipiens</name>
    <name type="common">Northern house mosquito</name>
    <dbReference type="NCBI Taxonomy" id="38569"/>
    <lineage>
        <taxon>Eukaryota</taxon>
        <taxon>Metazoa</taxon>
        <taxon>Ecdysozoa</taxon>
        <taxon>Arthropoda</taxon>
        <taxon>Hexapoda</taxon>
        <taxon>Insecta</taxon>
        <taxon>Pterygota</taxon>
        <taxon>Neoptera</taxon>
        <taxon>Endopterygota</taxon>
        <taxon>Diptera</taxon>
        <taxon>Nematocera</taxon>
        <taxon>Culicoidea</taxon>
        <taxon>Culicidae</taxon>
        <taxon>Culicinae</taxon>
        <taxon>Culicini</taxon>
        <taxon>Culex</taxon>
        <taxon>Culex</taxon>
    </lineage>
</organism>
<dbReference type="Gene3D" id="3.40.50.1460">
    <property type="match status" value="1"/>
</dbReference>
<accession>A0ABD1CBS5</accession>
<gene>
    <name evidence="5" type="ORF">pipiens_005087</name>
</gene>
<dbReference type="SUPFAM" id="SSF52129">
    <property type="entry name" value="Caspase-like"/>
    <property type="match status" value="1"/>
</dbReference>
<dbReference type="InterPro" id="IPR002138">
    <property type="entry name" value="Pept_C14_p10"/>
</dbReference>
<dbReference type="PROSITE" id="PS01122">
    <property type="entry name" value="CASPASE_CYS"/>
    <property type="match status" value="1"/>
</dbReference>
<name>A0ABD1CBS5_CULPP</name>
<evidence type="ECO:0000256" key="2">
    <source>
        <dbReference type="RuleBase" id="RU003971"/>
    </source>
</evidence>
<evidence type="ECO:0000259" key="3">
    <source>
        <dbReference type="PROSITE" id="PS50207"/>
    </source>
</evidence>
<dbReference type="InterPro" id="IPR002398">
    <property type="entry name" value="Pept_C14"/>
</dbReference>
<dbReference type="PANTHER" id="PTHR10454:SF210">
    <property type="entry name" value="CASPASE-2"/>
    <property type="match status" value="1"/>
</dbReference>
<dbReference type="InterPro" id="IPR029030">
    <property type="entry name" value="Caspase-like_dom_sf"/>
</dbReference>
<evidence type="ECO:0000256" key="1">
    <source>
        <dbReference type="ARBA" id="ARBA00010134"/>
    </source>
</evidence>
<feature type="domain" description="Caspase family p20" evidence="4">
    <location>
        <begin position="22"/>
        <end position="149"/>
    </location>
</feature>
<protein>
    <submittedName>
        <fullName evidence="5">Uncharacterized protein</fullName>
    </submittedName>
</protein>
<dbReference type="InterPro" id="IPR011600">
    <property type="entry name" value="Pept_C14_caspase"/>
</dbReference>
<dbReference type="PANTHER" id="PTHR10454">
    <property type="entry name" value="CASPASE"/>
    <property type="match status" value="1"/>
</dbReference>